<accession>A0A1D1W866</accession>
<reference evidence="1 2" key="1">
    <citation type="journal article" date="2016" name="Nat. Commun.">
        <title>Extremotolerant tardigrade genome and improved radiotolerance of human cultured cells by tardigrade-unique protein.</title>
        <authorList>
            <person name="Hashimoto T."/>
            <person name="Horikawa D.D."/>
            <person name="Saito Y."/>
            <person name="Kuwahara H."/>
            <person name="Kozuka-Hata H."/>
            <person name="Shin-I T."/>
            <person name="Minakuchi Y."/>
            <person name="Ohishi K."/>
            <person name="Motoyama A."/>
            <person name="Aizu T."/>
            <person name="Enomoto A."/>
            <person name="Kondo K."/>
            <person name="Tanaka S."/>
            <person name="Hara Y."/>
            <person name="Koshikawa S."/>
            <person name="Sagara H."/>
            <person name="Miura T."/>
            <person name="Yokobori S."/>
            <person name="Miyagawa K."/>
            <person name="Suzuki Y."/>
            <person name="Kubo T."/>
            <person name="Oyama M."/>
            <person name="Kohara Y."/>
            <person name="Fujiyama A."/>
            <person name="Arakawa K."/>
            <person name="Katayama T."/>
            <person name="Toyoda A."/>
            <person name="Kunieda T."/>
        </authorList>
    </citation>
    <scope>NUCLEOTIDE SEQUENCE [LARGE SCALE GENOMIC DNA]</scope>
    <source>
        <strain evidence="1 2">YOKOZUNA-1</strain>
    </source>
</reference>
<evidence type="ECO:0000313" key="2">
    <source>
        <dbReference type="Proteomes" id="UP000186922"/>
    </source>
</evidence>
<organism evidence="1 2">
    <name type="scientific">Ramazzottius varieornatus</name>
    <name type="common">Water bear</name>
    <name type="synonym">Tardigrade</name>
    <dbReference type="NCBI Taxonomy" id="947166"/>
    <lineage>
        <taxon>Eukaryota</taxon>
        <taxon>Metazoa</taxon>
        <taxon>Ecdysozoa</taxon>
        <taxon>Tardigrada</taxon>
        <taxon>Eutardigrada</taxon>
        <taxon>Parachela</taxon>
        <taxon>Hypsibioidea</taxon>
        <taxon>Ramazzottiidae</taxon>
        <taxon>Ramazzottius</taxon>
    </lineage>
</organism>
<gene>
    <name evidence="1" type="primary">RvY_19044-1</name>
    <name evidence="1" type="synonym">RvY_19044.1</name>
    <name evidence="1" type="ORF">RvY_19044</name>
</gene>
<protein>
    <submittedName>
        <fullName evidence="1">Uncharacterized protein</fullName>
    </submittedName>
</protein>
<keyword evidence="2" id="KW-1185">Reference proteome</keyword>
<feature type="non-terminal residue" evidence="1">
    <location>
        <position position="1"/>
    </location>
</feature>
<sequence length="70" mass="7977">LRLRTVLTAEATVGLLCDSDARSFSFPSRSLKKFCSWKKTSLGVDRTCSFTLSLQAVVPIKVQNFRFWFD</sequence>
<dbReference type="AlphaFoldDB" id="A0A1D1W866"/>
<dbReference type="EMBL" id="BDGG01000023">
    <property type="protein sequence ID" value="GAV09516.1"/>
    <property type="molecule type" value="Genomic_DNA"/>
</dbReference>
<comment type="caution">
    <text evidence="1">The sequence shown here is derived from an EMBL/GenBank/DDBJ whole genome shotgun (WGS) entry which is preliminary data.</text>
</comment>
<dbReference type="Proteomes" id="UP000186922">
    <property type="component" value="Unassembled WGS sequence"/>
</dbReference>
<proteinExistence type="predicted"/>
<name>A0A1D1W866_RAMVA</name>
<evidence type="ECO:0000313" key="1">
    <source>
        <dbReference type="EMBL" id="GAV09516.1"/>
    </source>
</evidence>